<organism evidence="1 2">
    <name type="scientific">Massilia frigida</name>
    <dbReference type="NCBI Taxonomy" id="2609281"/>
    <lineage>
        <taxon>Bacteria</taxon>
        <taxon>Pseudomonadati</taxon>
        <taxon>Pseudomonadota</taxon>
        <taxon>Betaproteobacteria</taxon>
        <taxon>Burkholderiales</taxon>
        <taxon>Oxalobacteraceae</taxon>
        <taxon>Telluria group</taxon>
        <taxon>Massilia</taxon>
    </lineage>
</organism>
<evidence type="ECO:0000313" key="1">
    <source>
        <dbReference type="EMBL" id="NHZ84123.1"/>
    </source>
</evidence>
<evidence type="ECO:0000313" key="2">
    <source>
        <dbReference type="Proteomes" id="UP000621455"/>
    </source>
</evidence>
<sequence>MIEGIVQQFGKSKALVGLRQAANDTIEETSNWNSEARAVADDSFRAAGVVTVAEIIRRYSTSYKRIVKRGFIKNETEYYVINAILVNQGSAISDDERACLQRLTEAFEEKA</sequence>
<name>A0ABX0NKG5_9BURK</name>
<proteinExistence type="predicted"/>
<gene>
    <name evidence="1" type="ORF">F2P44_33440</name>
</gene>
<dbReference type="RefSeq" id="WP_167094455.1">
    <property type="nucleotide sequence ID" value="NZ_WHJG01000093.1"/>
</dbReference>
<accession>A0ABX0NKG5</accession>
<comment type="caution">
    <text evidence="1">The sequence shown here is derived from an EMBL/GenBank/DDBJ whole genome shotgun (WGS) entry which is preliminary data.</text>
</comment>
<dbReference type="EMBL" id="WHJG01000093">
    <property type="protein sequence ID" value="NHZ84123.1"/>
    <property type="molecule type" value="Genomic_DNA"/>
</dbReference>
<reference evidence="1 2" key="1">
    <citation type="submission" date="2019-10" db="EMBL/GenBank/DDBJ databases">
        <title>Taxonomy of Antarctic Massilia spp.: description of Massilia rubra sp. nov., Massilia aquatica sp. nov., Massilia mucilaginosa sp. nov., Massilia frigida sp. nov. isolated from streams, lakes and regoliths.</title>
        <authorList>
            <person name="Holochova P."/>
            <person name="Sedlacek I."/>
            <person name="Kralova S."/>
            <person name="Maslanova I."/>
            <person name="Busse H.-J."/>
            <person name="Stankova E."/>
            <person name="Vrbovska V."/>
            <person name="Kovarovic V."/>
            <person name="Bartak M."/>
            <person name="Svec P."/>
            <person name="Pantucek R."/>
        </authorList>
    </citation>
    <scope>NUCLEOTIDE SEQUENCE [LARGE SCALE GENOMIC DNA]</scope>
    <source>
        <strain evidence="1 2">CCM 8695</strain>
    </source>
</reference>
<keyword evidence="2" id="KW-1185">Reference proteome</keyword>
<dbReference type="Proteomes" id="UP000621455">
    <property type="component" value="Unassembled WGS sequence"/>
</dbReference>
<protein>
    <submittedName>
        <fullName evidence="1">Uncharacterized protein</fullName>
    </submittedName>
</protein>